<proteinExistence type="predicted"/>
<protein>
    <submittedName>
        <fullName evidence="1">Kinase-like domain-containing protein</fullName>
    </submittedName>
</protein>
<gene>
    <name evidence="1" type="ORF">BJ138DRAFT_1119742</name>
</gene>
<reference evidence="1" key="1">
    <citation type="journal article" date="2021" name="New Phytol.">
        <title>Evolutionary innovations through gain and loss of genes in the ectomycorrhizal Boletales.</title>
        <authorList>
            <person name="Wu G."/>
            <person name="Miyauchi S."/>
            <person name="Morin E."/>
            <person name="Kuo A."/>
            <person name="Drula E."/>
            <person name="Varga T."/>
            <person name="Kohler A."/>
            <person name="Feng B."/>
            <person name="Cao Y."/>
            <person name="Lipzen A."/>
            <person name="Daum C."/>
            <person name="Hundley H."/>
            <person name="Pangilinan J."/>
            <person name="Johnson J."/>
            <person name="Barry K."/>
            <person name="LaButti K."/>
            <person name="Ng V."/>
            <person name="Ahrendt S."/>
            <person name="Min B."/>
            <person name="Choi I.G."/>
            <person name="Park H."/>
            <person name="Plett J.M."/>
            <person name="Magnuson J."/>
            <person name="Spatafora J.W."/>
            <person name="Nagy L.G."/>
            <person name="Henrissat B."/>
            <person name="Grigoriev I.V."/>
            <person name="Yang Z.L."/>
            <person name="Xu J."/>
            <person name="Martin F.M."/>
        </authorList>
    </citation>
    <scope>NUCLEOTIDE SEQUENCE</scope>
    <source>
        <strain evidence="1">ATCC 28755</strain>
    </source>
</reference>
<organism evidence="1 2">
    <name type="scientific">Hygrophoropsis aurantiaca</name>
    <dbReference type="NCBI Taxonomy" id="72124"/>
    <lineage>
        <taxon>Eukaryota</taxon>
        <taxon>Fungi</taxon>
        <taxon>Dikarya</taxon>
        <taxon>Basidiomycota</taxon>
        <taxon>Agaricomycotina</taxon>
        <taxon>Agaricomycetes</taxon>
        <taxon>Agaricomycetidae</taxon>
        <taxon>Boletales</taxon>
        <taxon>Coniophorineae</taxon>
        <taxon>Hygrophoropsidaceae</taxon>
        <taxon>Hygrophoropsis</taxon>
    </lineage>
</organism>
<evidence type="ECO:0000313" key="2">
    <source>
        <dbReference type="Proteomes" id="UP000790377"/>
    </source>
</evidence>
<accession>A0ACB7ZTM7</accession>
<dbReference type="Proteomes" id="UP000790377">
    <property type="component" value="Unassembled WGS sequence"/>
</dbReference>
<sequence length="394" mass="44621">MPHAPTYDSTNSTHYQSHRSRKKEESYSHGVIDLSGQITKQGTYPVAHGGFSDVWKCQWRFQWPKSWAQVAVKVIRAQPHGREDETKKNKRLRRELNVWMRLNHPNILPLCGVTSDFGPFVSLVCPWMENGTLTHFLAIHHPSLTLEERFTLLSDVAAGLSYLHSSSVIHGDLSGSNILINKQGKACLSDFGLSAVIHEFEGTSYFTSSIRGAVRWMAPEIYDISDPSLPTKRSDIYSFGCVMLQVLSGAVPYSKYGSDAHVLVAMSQKLKPDRPSTPKIDDRDWEFMKRCWSAREKGLYRPTINEVVDFCSWPNIARDSPRQPDLELEVGLSKGTQLHGLTYPLPHERRKNLHTTSSSTTARRKRLSVLSSHWTAYKKYLEAGPLLWLLADNG</sequence>
<name>A0ACB7ZTM7_9AGAM</name>
<comment type="caution">
    <text evidence="1">The sequence shown here is derived from an EMBL/GenBank/DDBJ whole genome shotgun (WGS) entry which is preliminary data.</text>
</comment>
<keyword evidence="2" id="KW-1185">Reference proteome</keyword>
<evidence type="ECO:0000313" key="1">
    <source>
        <dbReference type="EMBL" id="KAH7904083.1"/>
    </source>
</evidence>
<dbReference type="EMBL" id="MU268614">
    <property type="protein sequence ID" value="KAH7904083.1"/>
    <property type="molecule type" value="Genomic_DNA"/>
</dbReference>